<evidence type="ECO:0000256" key="1">
    <source>
        <dbReference type="ARBA" id="ARBA00022723"/>
    </source>
</evidence>
<reference evidence="7" key="1">
    <citation type="journal article" date="2023" name="PhytoFront">
        <title>Draft Genome Resources of Seven Strains of Tilletia horrida, Causal Agent of Kernel Smut of Rice.</title>
        <authorList>
            <person name="Khanal S."/>
            <person name="Antony Babu S."/>
            <person name="Zhou X.G."/>
        </authorList>
    </citation>
    <scope>NUCLEOTIDE SEQUENCE</scope>
    <source>
        <strain evidence="7">TX3</strain>
    </source>
</reference>
<feature type="region of interest" description="Disordered" evidence="4">
    <location>
        <begin position="135"/>
        <end position="169"/>
    </location>
</feature>
<dbReference type="PANTHER" id="PTHR46983">
    <property type="entry name" value="CYSTEINE AND HISTIDINE-RICH DOMAIN-CONTAINING PROTEIN 1"/>
    <property type="match status" value="1"/>
</dbReference>
<keyword evidence="2" id="KW-0677">Repeat</keyword>
<dbReference type="InterPro" id="IPR039790">
    <property type="entry name" value="CHRD1"/>
</dbReference>
<accession>A0AAN6GEM0</accession>
<dbReference type="Gene3D" id="4.10.1130.20">
    <property type="match status" value="2"/>
</dbReference>
<evidence type="ECO:0000259" key="5">
    <source>
        <dbReference type="PROSITE" id="PS51203"/>
    </source>
</evidence>
<dbReference type="InterPro" id="IPR007051">
    <property type="entry name" value="CHORD_dom"/>
</dbReference>
<dbReference type="PANTHER" id="PTHR46983:SF3">
    <property type="entry name" value="CHPADIPLOID STATE MAINTENANCE PROTEIN CHPA"/>
    <property type="match status" value="1"/>
</dbReference>
<evidence type="ECO:0000259" key="6">
    <source>
        <dbReference type="PROSITE" id="PS51401"/>
    </source>
</evidence>
<dbReference type="Gene3D" id="2.60.40.790">
    <property type="match status" value="1"/>
</dbReference>
<feature type="region of interest" description="Disordered" evidence="4">
    <location>
        <begin position="66"/>
        <end position="103"/>
    </location>
</feature>
<dbReference type="Pfam" id="PF04968">
    <property type="entry name" value="CHORD"/>
    <property type="match status" value="2"/>
</dbReference>
<dbReference type="Proteomes" id="UP001176521">
    <property type="component" value="Unassembled WGS sequence"/>
</dbReference>
<dbReference type="AlphaFoldDB" id="A0AAN6GEM0"/>
<organism evidence="7 8">
    <name type="scientific">Tilletia horrida</name>
    <dbReference type="NCBI Taxonomy" id="155126"/>
    <lineage>
        <taxon>Eukaryota</taxon>
        <taxon>Fungi</taxon>
        <taxon>Dikarya</taxon>
        <taxon>Basidiomycota</taxon>
        <taxon>Ustilaginomycotina</taxon>
        <taxon>Exobasidiomycetes</taxon>
        <taxon>Tilletiales</taxon>
        <taxon>Tilletiaceae</taxon>
        <taxon>Tilletia</taxon>
    </lineage>
</organism>
<dbReference type="SUPFAM" id="SSF49764">
    <property type="entry name" value="HSP20-like chaperones"/>
    <property type="match status" value="1"/>
</dbReference>
<comment type="caution">
    <text evidence="7">The sequence shown here is derived from an EMBL/GenBank/DDBJ whole genome shotgun (WGS) entry which is preliminary data.</text>
</comment>
<dbReference type="PROSITE" id="PS51203">
    <property type="entry name" value="CS"/>
    <property type="match status" value="1"/>
</dbReference>
<evidence type="ECO:0008006" key="9">
    <source>
        <dbReference type="Google" id="ProtNLM"/>
    </source>
</evidence>
<feature type="compositionally biased region" description="Basic and acidic residues" evidence="4">
    <location>
        <begin position="66"/>
        <end position="79"/>
    </location>
</feature>
<keyword evidence="3" id="KW-0862">Zinc</keyword>
<dbReference type="InterPro" id="IPR008978">
    <property type="entry name" value="HSP20-like_chaperone"/>
</dbReference>
<feature type="compositionally biased region" description="Low complexity" evidence="4">
    <location>
        <begin position="135"/>
        <end position="148"/>
    </location>
</feature>
<sequence>MTICTRRGCGVDFDASTKASSCTYHPGRPVFRDQRKSWSCCEDTNKPVLDFEDFVLIKGCAQADEHTDEKQALPEDPKHAAAGAAAEADGSASGSGNGGDAAGTMGTAELAQALPSALTGATLLAAQKAEAVKRGGAAVDVTGAASAATKKEEDEDEDEDPDDAVIPDGAQCKRTGCSATYSVGLVRKREEEECRHHPKQAIFHEGSKGYVCCKRRVLEFSEFLTIEPCTTSHKGHLFVGRPKTSADGGEEVVQCRMDHYETPVDIRLTVYAKGADMDKSQIQMRSDAVEFSVWLPPAASSGSQARRFKRTLALFSEIDPDASSFSATKFKIDLVLVKRVKGVSWPSLERSDRVVGYGLTFGRLHDAQTNAAH</sequence>
<feature type="compositionally biased region" description="Low complexity" evidence="4">
    <location>
        <begin position="80"/>
        <end position="92"/>
    </location>
</feature>
<feature type="domain" description="CHORD" evidence="6">
    <location>
        <begin position="4"/>
        <end position="66"/>
    </location>
</feature>
<feature type="compositionally biased region" description="Acidic residues" evidence="4">
    <location>
        <begin position="153"/>
        <end position="165"/>
    </location>
</feature>
<evidence type="ECO:0000256" key="2">
    <source>
        <dbReference type="ARBA" id="ARBA00022737"/>
    </source>
</evidence>
<dbReference type="PROSITE" id="PS51401">
    <property type="entry name" value="CHORD"/>
    <property type="match status" value="2"/>
</dbReference>
<feature type="domain" description="CS" evidence="5">
    <location>
        <begin position="252"/>
        <end position="349"/>
    </location>
</feature>
<dbReference type="InterPro" id="IPR007052">
    <property type="entry name" value="CS_dom"/>
</dbReference>
<evidence type="ECO:0000256" key="4">
    <source>
        <dbReference type="SAM" id="MobiDB-lite"/>
    </source>
</evidence>
<dbReference type="CDD" id="cd06466">
    <property type="entry name" value="p23_CS_SGT1_like"/>
    <property type="match status" value="1"/>
</dbReference>
<feature type="domain" description="CHORD" evidence="6">
    <location>
        <begin position="172"/>
        <end position="233"/>
    </location>
</feature>
<keyword evidence="1" id="KW-0479">Metal-binding</keyword>
<gene>
    <name evidence="7" type="ORF">OC842_001690</name>
</gene>
<proteinExistence type="predicted"/>
<evidence type="ECO:0000256" key="3">
    <source>
        <dbReference type="ARBA" id="ARBA00022833"/>
    </source>
</evidence>
<dbReference type="EMBL" id="JAPDMQ010000062">
    <property type="protein sequence ID" value="KAK0537320.1"/>
    <property type="molecule type" value="Genomic_DNA"/>
</dbReference>
<evidence type="ECO:0000313" key="7">
    <source>
        <dbReference type="EMBL" id="KAK0537320.1"/>
    </source>
</evidence>
<name>A0AAN6GEM0_9BASI</name>
<dbReference type="Pfam" id="PF04969">
    <property type="entry name" value="CS"/>
    <property type="match status" value="1"/>
</dbReference>
<protein>
    <recommendedName>
        <fullName evidence="9">Chord-domain-containing protein</fullName>
    </recommendedName>
</protein>
<keyword evidence="8" id="KW-1185">Reference proteome</keyword>
<evidence type="ECO:0000313" key="8">
    <source>
        <dbReference type="Proteomes" id="UP001176521"/>
    </source>
</evidence>
<dbReference type="GO" id="GO:0046872">
    <property type="term" value="F:metal ion binding"/>
    <property type="evidence" value="ECO:0007669"/>
    <property type="project" value="UniProtKB-KW"/>
</dbReference>